<reference evidence="1" key="1">
    <citation type="journal article" date="2020" name="Stud. Mycol.">
        <title>101 Dothideomycetes genomes: a test case for predicting lifestyles and emergence of pathogens.</title>
        <authorList>
            <person name="Haridas S."/>
            <person name="Albert R."/>
            <person name="Binder M."/>
            <person name="Bloem J."/>
            <person name="Labutti K."/>
            <person name="Salamov A."/>
            <person name="Andreopoulos B."/>
            <person name="Baker S."/>
            <person name="Barry K."/>
            <person name="Bills G."/>
            <person name="Bluhm B."/>
            <person name="Cannon C."/>
            <person name="Castanera R."/>
            <person name="Culley D."/>
            <person name="Daum C."/>
            <person name="Ezra D."/>
            <person name="Gonzalez J."/>
            <person name="Henrissat B."/>
            <person name="Kuo A."/>
            <person name="Liang C."/>
            <person name="Lipzen A."/>
            <person name="Lutzoni F."/>
            <person name="Magnuson J."/>
            <person name="Mondo S."/>
            <person name="Nolan M."/>
            <person name="Ohm R."/>
            <person name="Pangilinan J."/>
            <person name="Park H.-J."/>
            <person name="Ramirez L."/>
            <person name="Alfaro M."/>
            <person name="Sun H."/>
            <person name="Tritt A."/>
            <person name="Yoshinaga Y."/>
            <person name="Zwiers L.-H."/>
            <person name="Turgeon B."/>
            <person name="Goodwin S."/>
            <person name="Spatafora J."/>
            <person name="Crous P."/>
            <person name="Grigoriev I."/>
        </authorList>
    </citation>
    <scope>NUCLEOTIDE SEQUENCE</scope>
    <source>
        <strain evidence="1">CBS 269.34</strain>
    </source>
</reference>
<evidence type="ECO:0000313" key="2">
    <source>
        <dbReference type="Proteomes" id="UP000799750"/>
    </source>
</evidence>
<keyword evidence="2" id="KW-1185">Reference proteome</keyword>
<protein>
    <recommendedName>
        <fullName evidence="3">Heterokaryon incompatibility domain-containing protein</fullName>
    </recommendedName>
</protein>
<dbReference type="OrthoDB" id="3557394at2759"/>
<evidence type="ECO:0000313" key="1">
    <source>
        <dbReference type="EMBL" id="KAF2488668.1"/>
    </source>
</evidence>
<dbReference type="EMBL" id="MU004202">
    <property type="protein sequence ID" value="KAF2488668.1"/>
    <property type="molecule type" value="Genomic_DNA"/>
</dbReference>
<dbReference type="InterPro" id="IPR052895">
    <property type="entry name" value="HetReg/Transcr_Mod"/>
</dbReference>
<proteinExistence type="predicted"/>
<gene>
    <name evidence="1" type="ORF">BU16DRAFT_224921</name>
</gene>
<sequence length="403" mass="46121">MCGSLEIRWATVTKAAMNWHRHANTCCSVLKERLYGALSYSTHGQPTYMTLSTFYMNLLALHNVRPENQESGEWNFMRTFQLFSNRHASDPRDKVYGLLGILGQDHSIILADYRIPMDDLNRKLSRQLLLSGQIAILYDESRHIDHETVPSWAKNFGRTVNLVNQRIDDFRNNNRWDYKAAVSKPASVRICSKMTLCFSTIWVDEVLTTSRVFRASESEADMKAYFRECAGLINFSTRKDSNYPGSGTVKEAFLRSAFGDRCRSAETKSGVRRPKESELHRLREWIWDLGDIPPHTRSHLGNNIKYNICNRVFFTTRQGLMGFGPSNMRAGDEVWLLFGAKVPIVLRPLQTTISREEDSGVSRLQPGYTAHRHRAVIGDCYLHGNMEGEPLDNMAVDMTVVLR</sequence>
<accession>A0A6A6Q892</accession>
<name>A0A6A6Q892_9PEZI</name>
<dbReference type="AlphaFoldDB" id="A0A6A6Q892"/>
<dbReference type="PANTHER" id="PTHR24148">
    <property type="entry name" value="ANKYRIN REPEAT DOMAIN-CONTAINING PROTEIN 39 HOMOLOG-RELATED"/>
    <property type="match status" value="1"/>
</dbReference>
<organism evidence="1 2">
    <name type="scientific">Lophium mytilinum</name>
    <dbReference type="NCBI Taxonomy" id="390894"/>
    <lineage>
        <taxon>Eukaryota</taxon>
        <taxon>Fungi</taxon>
        <taxon>Dikarya</taxon>
        <taxon>Ascomycota</taxon>
        <taxon>Pezizomycotina</taxon>
        <taxon>Dothideomycetes</taxon>
        <taxon>Pleosporomycetidae</taxon>
        <taxon>Mytilinidiales</taxon>
        <taxon>Mytilinidiaceae</taxon>
        <taxon>Lophium</taxon>
    </lineage>
</organism>
<dbReference type="Proteomes" id="UP000799750">
    <property type="component" value="Unassembled WGS sequence"/>
</dbReference>
<dbReference type="PANTHER" id="PTHR24148:SF73">
    <property type="entry name" value="HET DOMAIN PROTEIN (AFU_ORTHOLOGUE AFUA_8G01020)"/>
    <property type="match status" value="1"/>
</dbReference>
<dbReference type="Pfam" id="PF26639">
    <property type="entry name" value="Het-6_barrel"/>
    <property type="match status" value="1"/>
</dbReference>
<evidence type="ECO:0008006" key="3">
    <source>
        <dbReference type="Google" id="ProtNLM"/>
    </source>
</evidence>